<feature type="transmembrane region" description="Helical" evidence="1">
    <location>
        <begin position="6"/>
        <end position="28"/>
    </location>
</feature>
<evidence type="ECO:0000256" key="1">
    <source>
        <dbReference type="SAM" id="Phobius"/>
    </source>
</evidence>
<evidence type="ECO:0000313" key="2">
    <source>
        <dbReference type="EMBL" id="MBW7572425.1"/>
    </source>
</evidence>
<reference evidence="2 3" key="1">
    <citation type="submission" date="2021-03" db="EMBL/GenBank/DDBJ databases">
        <title>Caproiciproducens sp. nov. isolated from feces of cow.</title>
        <authorList>
            <person name="Choi J.-Y."/>
        </authorList>
    </citation>
    <scope>NUCLEOTIDE SEQUENCE [LARGE SCALE GENOMIC DNA]</scope>
    <source>
        <strain evidence="2 3">AGMB10547</strain>
    </source>
</reference>
<proteinExistence type="predicted"/>
<organism evidence="2 3">
    <name type="scientific">Caproiciproducens faecalis</name>
    <dbReference type="NCBI Taxonomy" id="2820301"/>
    <lineage>
        <taxon>Bacteria</taxon>
        <taxon>Bacillati</taxon>
        <taxon>Bacillota</taxon>
        <taxon>Clostridia</taxon>
        <taxon>Eubacteriales</taxon>
        <taxon>Acutalibacteraceae</taxon>
        <taxon>Caproiciproducens</taxon>
    </lineage>
</organism>
<dbReference type="RefSeq" id="WP_219964830.1">
    <property type="nucleotide sequence ID" value="NZ_JAGFNZ010000002.1"/>
</dbReference>
<dbReference type="Proteomes" id="UP000719942">
    <property type="component" value="Unassembled WGS sequence"/>
</dbReference>
<accession>A0ABS7DM93</accession>
<keyword evidence="1" id="KW-1133">Transmembrane helix</keyword>
<comment type="caution">
    <text evidence="2">The sequence shown here is derived from an EMBL/GenBank/DDBJ whole genome shotgun (WGS) entry which is preliminary data.</text>
</comment>
<keyword evidence="1" id="KW-0472">Membrane</keyword>
<keyword evidence="3" id="KW-1185">Reference proteome</keyword>
<protein>
    <submittedName>
        <fullName evidence="2">Uncharacterized protein</fullName>
    </submittedName>
</protein>
<name>A0ABS7DM93_9FIRM</name>
<evidence type="ECO:0000313" key="3">
    <source>
        <dbReference type="Proteomes" id="UP000719942"/>
    </source>
</evidence>
<keyword evidence="1" id="KW-0812">Transmembrane</keyword>
<dbReference type="EMBL" id="JAGFNZ010000002">
    <property type="protein sequence ID" value="MBW7572425.1"/>
    <property type="molecule type" value="Genomic_DNA"/>
</dbReference>
<sequence>MDREITISLVAGLFAILGSILAIIGGIIQGRYTSSKQNERILFEKRLLVYEKLCSCLAEIPDLKDELDGEDLAKMQNTINEIDSFRNSQYGGFFLYSSDEVLIRIKNFFNIVDESLESGYFNEYVDDLKSTANKLIFAIRSETELKVSFFTQNKSKV</sequence>
<gene>
    <name evidence="2" type="ORF">J5W02_06320</name>
</gene>